<dbReference type="InterPro" id="IPR005111">
    <property type="entry name" value="MoeA_C_domain_IV"/>
</dbReference>
<dbReference type="GO" id="GO:0006777">
    <property type="term" value="P:Mo-molybdopterin cofactor biosynthetic process"/>
    <property type="evidence" value="ECO:0007669"/>
    <property type="project" value="UniProtKB-UniRule"/>
</dbReference>
<dbReference type="Gene3D" id="3.40.980.10">
    <property type="entry name" value="MoaB/Mog-like domain"/>
    <property type="match status" value="1"/>
</dbReference>
<evidence type="ECO:0000313" key="13">
    <source>
        <dbReference type="EMBL" id="PWK62817.1"/>
    </source>
</evidence>
<dbReference type="OrthoDB" id="9804758at2"/>
<comment type="cofactor">
    <cofactor evidence="1 11">
        <name>Mg(2+)</name>
        <dbReference type="ChEBI" id="CHEBI:18420"/>
    </cofactor>
</comment>
<organism evidence="13 14">
    <name type="scientific">Roseicyclus mahoneyensis</name>
    <dbReference type="NCBI Taxonomy" id="164332"/>
    <lineage>
        <taxon>Bacteria</taxon>
        <taxon>Pseudomonadati</taxon>
        <taxon>Pseudomonadota</taxon>
        <taxon>Alphaproteobacteria</taxon>
        <taxon>Rhodobacterales</taxon>
        <taxon>Roseobacteraceae</taxon>
        <taxon>Roseicyclus</taxon>
    </lineage>
</organism>
<dbReference type="SUPFAM" id="SSF63867">
    <property type="entry name" value="MoeA C-terminal domain-like"/>
    <property type="match status" value="1"/>
</dbReference>
<evidence type="ECO:0000313" key="14">
    <source>
        <dbReference type="Proteomes" id="UP000245708"/>
    </source>
</evidence>
<dbReference type="EC" id="2.10.1.1" evidence="11"/>
<accession>A0A316GNT5</accession>
<dbReference type="UniPathway" id="UPA00344"/>
<dbReference type="SUPFAM" id="SSF53218">
    <property type="entry name" value="Molybdenum cofactor biosynthesis proteins"/>
    <property type="match status" value="1"/>
</dbReference>
<dbReference type="Gene3D" id="3.90.105.10">
    <property type="entry name" value="Molybdopterin biosynthesis moea protein, domain 2"/>
    <property type="match status" value="1"/>
</dbReference>
<dbReference type="PANTHER" id="PTHR10192">
    <property type="entry name" value="MOLYBDOPTERIN BIOSYNTHESIS PROTEIN"/>
    <property type="match status" value="1"/>
</dbReference>
<keyword evidence="5 11" id="KW-0500">Molybdenum</keyword>
<dbReference type="Pfam" id="PF03454">
    <property type="entry name" value="MoeA_C"/>
    <property type="match status" value="1"/>
</dbReference>
<dbReference type="Gene3D" id="2.40.340.10">
    <property type="entry name" value="MoeA, C-terminal, domain IV"/>
    <property type="match status" value="1"/>
</dbReference>
<evidence type="ECO:0000256" key="1">
    <source>
        <dbReference type="ARBA" id="ARBA00001946"/>
    </source>
</evidence>
<evidence type="ECO:0000259" key="12">
    <source>
        <dbReference type="SMART" id="SM00852"/>
    </source>
</evidence>
<dbReference type="GO" id="GO:0005829">
    <property type="term" value="C:cytosol"/>
    <property type="evidence" value="ECO:0007669"/>
    <property type="project" value="TreeGrafter"/>
</dbReference>
<dbReference type="SUPFAM" id="SSF63882">
    <property type="entry name" value="MoeA N-terminal region -like"/>
    <property type="match status" value="1"/>
</dbReference>
<evidence type="ECO:0000256" key="6">
    <source>
        <dbReference type="ARBA" id="ARBA00022679"/>
    </source>
</evidence>
<dbReference type="NCBIfam" id="NF045515">
    <property type="entry name" value="Glp_gephyrin"/>
    <property type="match status" value="1"/>
</dbReference>
<dbReference type="InterPro" id="IPR036688">
    <property type="entry name" value="MoeA_C_domain_IV_sf"/>
</dbReference>
<dbReference type="SMART" id="SM00852">
    <property type="entry name" value="MoCF_biosynth"/>
    <property type="match status" value="1"/>
</dbReference>
<evidence type="ECO:0000256" key="9">
    <source>
        <dbReference type="ARBA" id="ARBA00023150"/>
    </source>
</evidence>
<dbReference type="InterPro" id="IPR036135">
    <property type="entry name" value="MoeA_linker/N_sf"/>
</dbReference>
<feature type="domain" description="MoaB/Mog" evidence="12">
    <location>
        <begin position="173"/>
        <end position="310"/>
    </location>
</feature>
<comment type="similarity">
    <text evidence="4 11">Belongs to the MoeA family.</text>
</comment>
<protein>
    <recommendedName>
        <fullName evidence="11">Molybdopterin molybdenumtransferase</fullName>
        <ecNumber evidence="11">2.10.1.1</ecNumber>
    </recommendedName>
</protein>
<evidence type="ECO:0000256" key="7">
    <source>
        <dbReference type="ARBA" id="ARBA00022723"/>
    </source>
</evidence>
<dbReference type="InterPro" id="IPR005110">
    <property type="entry name" value="MoeA_linker/N"/>
</dbReference>
<dbReference type="PANTHER" id="PTHR10192:SF5">
    <property type="entry name" value="GEPHYRIN"/>
    <property type="match status" value="1"/>
</dbReference>
<dbReference type="InterPro" id="IPR001453">
    <property type="entry name" value="MoaB/Mog_dom"/>
</dbReference>
<keyword evidence="6 11" id="KW-0808">Transferase</keyword>
<name>A0A316GNT5_9RHOB</name>
<evidence type="ECO:0000256" key="4">
    <source>
        <dbReference type="ARBA" id="ARBA00010763"/>
    </source>
</evidence>
<evidence type="ECO:0000256" key="2">
    <source>
        <dbReference type="ARBA" id="ARBA00002901"/>
    </source>
</evidence>
<dbReference type="Pfam" id="PF00994">
    <property type="entry name" value="MoCF_biosynth"/>
    <property type="match status" value="1"/>
</dbReference>
<dbReference type="NCBIfam" id="TIGR00177">
    <property type="entry name" value="molyb_syn"/>
    <property type="match status" value="1"/>
</dbReference>
<comment type="catalytic activity">
    <reaction evidence="10">
        <text>adenylyl-molybdopterin + molybdate = Mo-molybdopterin + AMP + H(+)</text>
        <dbReference type="Rhea" id="RHEA:35047"/>
        <dbReference type="ChEBI" id="CHEBI:15378"/>
        <dbReference type="ChEBI" id="CHEBI:36264"/>
        <dbReference type="ChEBI" id="CHEBI:62727"/>
        <dbReference type="ChEBI" id="CHEBI:71302"/>
        <dbReference type="ChEBI" id="CHEBI:456215"/>
        <dbReference type="EC" id="2.10.1.1"/>
    </reaction>
</comment>
<keyword evidence="9 11" id="KW-0501">Molybdenum cofactor biosynthesis</keyword>
<dbReference type="InterPro" id="IPR038987">
    <property type="entry name" value="MoeA-like"/>
</dbReference>
<dbReference type="InterPro" id="IPR036425">
    <property type="entry name" value="MoaB/Mog-like_dom_sf"/>
</dbReference>
<dbReference type="EMBL" id="QGGW01000001">
    <property type="protein sequence ID" value="PWK62817.1"/>
    <property type="molecule type" value="Genomic_DNA"/>
</dbReference>
<proteinExistence type="inferred from homology"/>
<dbReference type="Pfam" id="PF03453">
    <property type="entry name" value="MoeA_N"/>
    <property type="match status" value="1"/>
</dbReference>
<dbReference type="FunFam" id="3.40.980.10:FF:000004">
    <property type="entry name" value="Molybdopterin molybdenumtransferase"/>
    <property type="match status" value="1"/>
</dbReference>
<keyword evidence="14" id="KW-1185">Reference proteome</keyword>
<evidence type="ECO:0000256" key="8">
    <source>
        <dbReference type="ARBA" id="ARBA00022842"/>
    </source>
</evidence>
<keyword evidence="8 11" id="KW-0460">Magnesium</keyword>
<keyword evidence="7 11" id="KW-0479">Metal-binding</keyword>
<comment type="function">
    <text evidence="2 11">Catalyzes the insertion of molybdate into adenylated molybdopterin with the concomitant release of AMP.</text>
</comment>
<reference evidence="13 14" key="1">
    <citation type="submission" date="2018-05" db="EMBL/GenBank/DDBJ databases">
        <title>Genomic Encyclopedia of Type Strains, Phase IV (KMG-IV): sequencing the most valuable type-strain genomes for metagenomic binning, comparative biology and taxonomic classification.</title>
        <authorList>
            <person name="Goeker M."/>
        </authorList>
    </citation>
    <scope>NUCLEOTIDE SEQUENCE [LARGE SCALE GENOMIC DNA]</scope>
    <source>
        <strain evidence="13 14">DSM 16097</strain>
    </source>
</reference>
<evidence type="ECO:0000256" key="5">
    <source>
        <dbReference type="ARBA" id="ARBA00022505"/>
    </source>
</evidence>
<comment type="caution">
    <text evidence="13">The sequence shown here is derived from an EMBL/GenBank/DDBJ whole genome shotgun (WGS) entry which is preliminary data.</text>
</comment>
<evidence type="ECO:0000256" key="11">
    <source>
        <dbReference type="RuleBase" id="RU365090"/>
    </source>
</evidence>
<evidence type="ECO:0000256" key="3">
    <source>
        <dbReference type="ARBA" id="ARBA00005046"/>
    </source>
</evidence>
<dbReference type="RefSeq" id="WP_109665782.1">
    <property type="nucleotide sequence ID" value="NZ_QGGW01000001.1"/>
</dbReference>
<dbReference type="Proteomes" id="UP000245708">
    <property type="component" value="Unassembled WGS sequence"/>
</dbReference>
<dbReference type="GO" id="GO:0046872">
    <property type="term" value="F:metal ion binding"/>
    <property type="evidence" value="ECO:0007669"/>
    <property type="project" value="UniProtKB-UniRule"/>
</dbReference>
<dbReference type="Gene3D" id="2.170.190.11">
    <property type="entry name" value="Molybdopterin biosynthesis moea protein, domain 3"/>
    <property type="match status" value="1"/>
</dbReference>
<dbReference type="GO" id="GO:0061599">
    <property type="term" value="F:molybdopterin molybdotransferase activity"/>
    <property type="evidence" value="ECO:0007669"/>
    <property type="project" value="UniProtKB-UniRule"/>
</dbReference>
<dbReference type="CDD" id="cd00887">
    <property type="entry name" value="MoeA"/>
    <property type="match status" value="1"/>
</dbReference>
<sequence length="399" mass="41990">MISVEEALATCLALVRPVGTETVPLADAGGRVLSSSVIARRDQPPFAASAMDGYALRLDDRVSGAVLQVVGEAPAGRAWAGGIGPGEALRIFTGAPVPEGADCVVIQEDVTRAGDRITLGDRLEQGDNIRPAGADFRIGARIEAPRRLSPADVALAASMNVPLLEVSRRPEVALIATGDELVSPGEHPRPDQIVASNSYGLKAMVEAEGARARLLPIARDTRESLEQVLRLAADADLVVTIGGASVGDHDLVGSVAAGMGLERAFYKVAMRPGKPLMAGRLGQAVLLGLPGNPVSSMVCGELFLVPMLRAMMALPTGARRRMRARLGCHLPENGPRAHYMRAELVPGPDFPEITPYDSQDSSLLTVLAQANALLVRAPHDGALRRGDLVDYLPMVPFPS</sequence>
<gene>
    <name evidence="13" type="ORF">C7455_101854</name>
</gene>
<dbReference type="AlphaFoldDB" id="A0A316GNT5"/>
<evidence type="ECO:0000256" key="10">
    <source>
        <dbReference type="ARBA" id="ARBA00047317"/>
    </source>
</evidence>
<comment type="pathway">
    <text evidence="3 11">Cofactor biosynthesis; molybdopterin biosynthesis.</text>
</comment>